<dbReference type="GeneID" id="127744999"/>
<dbReference type="Proteomes" id="UP000515211">
    <property type="component" value="Chromosome 2"/>
</dbReference>
<dbReference type="Gene3D" id="2.40.70.10">
    <property type="entry name" value="Acid Proteases"/>
    <property type="match status" value="1"/>
</dbReference>
<organism evidence="1 2">
    <name type="scientific">Arachis duranensis</name>
    <name type="common">Wild peanut</name>
    <dbReference type="NCBI Taxonomy" id="130453"/>
    <lineage>
        <taxon>Eukaryota</taxon>
        <taxon>Viridiplantae</taxon>
        <taxon>Streptophyta</taxon>
        <taxon>Embryophyta</taxon>
        <taxon>Tracheophyta</taxon>
        <taxon>Spermatophyta</taxon>
        <taxon>Magnoliopsida</taxon>
        <taxon>eudicotyledons</taxon>
        <taxon>Gunneridae</taxon>
        <taxon>Pentapetalae</taxon>
        <taxon>rosids</taxon>
        <taxon>fabids</taxon>
        <taxon>Fabales</taxon>
        <taxon>Fabaceae</taxon>
        <taxon>Papilionoideae</taxon>
        <taxon>50 kb inversion clade</taxon>
        <taxon>dalbergioids sensu lato</taxon>
        <taxon>Dalbergieae</taxon>
        <taxon>Pterocarpus clade</taxon>
        <taxon>Arachis</taxon>
    </lineage>
</organism>
<dbReference type="PANTHER" id="PTHR33240">
    <property type="entry name" value="OS08G0508500 PROTEIN"/>
    <property type="match status" value="1"/>
</dbReference>
<dbReference type="RefSeq" id="XP_052113906.1">
    <property type="nucleotide sequence ID" value="XM_052257946.1"/>
</dbReference>
<accession>A0A9C6TC88</accession>
<dbReference type="AlphaFoldDB" id="A0A9C6TC88"/>
<dbReference type="PANTHER" id="PTHR33240:SF15">
    <property type="entry name" value="GAG-PRO-LIKE PROTEIN"/>
    <property type="match status" value="1"/>
</dbReference>
<name>A0A9C6TC88_ARADU</name>
<dbReference type="KEGG" id="adu:127744999"/>
<reference evidence="1" key="1">
    <citation type="journal article" date="2016" name="Nat. Genet.">
        <title>The genome sequences of Arachis duranensis and Arachis ipaensis, the diploid ancestors of cultivated peanut.</title>
        <authorList>
            <person name="Bertioli D.J."/>
            <person name="Cannon S.B."/>
            <person name="Froenicke L."/>
            <person name="Huang G."/>
            <person name="Farmer A.D."/>
            <person name="Cannon E.K."/>
            <person name="Liu X."/>
            <person name="Gao D."/>
            <person name="Clevenger J."/>
            <person name="Dash S."/>
            <person name="Ren L."/>
            <person name="Moretzsohn M.C."/>
            <person name="Shirasawa K."/>
            <person name="Huang W."/>
            <person name="Vidigal B."/>
            <person name="Abernathy B."/>
            <person name="Chu Y."/>
            <person name="Niederhuth C.E."/>
            <person name="Umale P."/>
            <person name="Araujo A.C."/>
            <person name="Kozik A."/>
            <person name="Kim K.D."/>
            <person name="Burow M.D."/>
            <person name="Varshney R.K."/>
            <person name="Wang X."/>
            <person name="Zhang X."/>
            <person name="Barkley N."/>
            <person name="Guimaraes P.M."/>
            <person name="Isobe S."/>
            <person name="Guo B."/>
            <person name="Liao B."/>
            <person name="Stalker H.T."/>
            <person name="Schmitz R.J."/>
            <person name="Scheffler B.E."/>
            <person name="Leal-Bertioli S.C."/>
            <person name="Xun X."/>
            <person name="Jackson S.A."/>
            <person name="Michelmore R."/>
            <person name="Ozias-Akins P."/>
        </authorList>
    </citation>
    <scope>NUCLEOTIDE SEQUENCE [LARGE SCALE GENOMIC DNA]</scope>
    <source>
        <strain evidence="1">cv. V14167</strain>
    </source>
</reference>
<reference evidence="2" key="2">
    <citation type="submission" date="2025-08" db="UniProtKB">
        <authorList>
            <consortium name="RefSeq"/>
        </authorList>
    </citation>
    <scope>IDENTIFICATION</scope>
    <source>
        <tissue evidence="2">Whole plant</tissue>
    </source>
</reference>
<evidence type="ECO:0000313" key="1">
    <source>
        <dbReference type="Proteomes" id="UP000515211"/>
    </source>
</evidence>
<proteinExistence type="predicted"/>
<sequence length="191" mass="21251">MLSINADQIQQQTLPHSPQIIFQTADHNNSTANLDDPVVISLQLGDLLVKKVLLDLGSSADVLFYSTFQKMKLSSNILQPSTGDLVGFLGERVSVMGSVWLQTTLGKFPSSKTSDIQYLVVDCFSPYNLILDQPFLNRFVAIVSTIHLCVKFPLQDNTIVAIHSDAREVRECYNNSLKRPNRNTMFTTSAT</sequence>
<evidence type="ECO:0000313" key="2">
    <source>
        <dbReference type="RefSeq" id="XP_052113906.1"/>
    </source>
</evidence>
<protein>
    <submittedName>
        <fullName evidence="2">Uncharacterized protein LOC127744999</fullName>
    </submittedName>
</protein>
<keyword evidence="1" id="KW-1185">Reference proteome</keyword>
<dbReference type="InterPro" id="IPR021109">
    <property type="entry name" value="Peptidase_aspartic_dom_sf"/>
</dbReference>
<gene>
    <name evidence="2" type="primary">LOC127744999</name>
</gene>